<dbReference type="GO" id="GO:0005737">
    <property type="term" value="C:cytoplasm"/>
    <property type="evidence" value="ECO:0007669"/>
    <property type="project" value="TreeGrafter"/>
</dbReference>
<dbReference type="EMBL" id="QOHR01000014">
    <property type="protein sequence ID" value="REC56031.1"/>
    <property type="molecule type" value="Genomic_DNA"/>
</dbReference>
<feature type="domain" description="FAD dependent oxidoreductase" evidence="2">
    <location>
        <begin position="6"/>
        <end position="345"/>
    </location>
</feature>
<dbReference type="InterPro" id="IPR036188">
    <property type="entry name" value="FAD/NAD-bd_sf"/>
</dbReference>
<keyword evidence="4" id="KW-1185">Reference proteome</keyword>
<dbReference type="Gene3D" id="3.30.9.10">
    <property type="entry name" value="D-Amino Acid Oxidase, subunit A, domain 2"/>
    <property type="match status" value="1"/>
</dbReference>
<comment type="caution">
    <text evidence="3">The sequence shown here is derived from an EMBL/GenBank/DDBJ whole genome shotgun (WGS) entry which is preliminary data.</text>
</comment>
<dbReference type="Pfam" id="PF01266">
    <property type="entry name" value="DAO"/>
    <property type="match status" value="1"/>
</dbReference>
<dbReference type="AlphaFoldDB" id="A0A3D9BRQ1"/>
<evidence type="ECO:0000313" key="4">
    <source>
        <dbReference type="Proteomes" id="UP000257131"/>
    </source>
</evidence>
<dbReference type="PANTHER" id="PTHR13847:SF287">
    <property type="entry name" value="FAD-DEPENDENT OXIDOREDUCTASE DOMAIN-CONTAINING PROTEIN 1"/>
    <property type="match status" value="1"/>
</dbReference>
<dbReference type="SUPFAM" id="SSF51905">
    <property type="entry name" value="FAD/NAD(P)-binding domain"/>
    <property type="match status" value="1"/>
</dbReference>
<protein>
    <submittedName>
        <fullName evidence="3">FAD-binding oxidoreductase</fullName>
    </submittedName>
</protein>
<evidence type="ECO:0000259" key="2">
    <source>
        <dbReference type="Pfam" id="PF01266"/>
    </source>
</evidence>
<dbReference type="OrthoDB" id="7421214at2"/>
<reference evidence="3 4" key="1">
    <citation type="journal article" date="2017" name="Int. J. Syst. Evol. Microbiol.">
        <title>Rhodosalinus sediminis gen. nov., sp. nov., isolated from marine saltern.</title>
        <authorList>
            <person name="Guo L.Y."/>
            <person name="Ling S.K."/>
            <person name="Li C.M."/>
            <person name="Chen G.J."/>
            <person name="Du Z.J."/>
        </authorList>
    </citation>
    <scope>NUCLEOTIDE SEQUENCE [LARGE SCALE GENOMIC DNA]</scope>
    <source>
        <strain evidence="3 4">WDN1C137</strain>
    </source>
</reference>
<gene>
    <name evidence="3" type="ORF">DRV84_10425</name>
</gene>
<evidence type="ECO:0000313" key="3">
    <source>
        <dbReference type="EMBL" id="REC56031.1"/>
    </source>
</evidence>
<dbReference type="Gene3D" id="3.50.50.60">
    <property type="entry name" value="FAD/NAD(P)-binding domain"/>
    <property type="match status" value="1"/>
</dbReference>
<proteinExistence type="predicted"/>
<evidence type="ECO:0000256" key="1">
    <source>
        <dbReference type="ARBA" id="ARBA00023002"/>
    </source>
</evidence>
<keyword evidence="1" id="KW-0560">Oxidoreductase</keyword>
<dbReference type="InterPro" id="IPR006076">
    <property type="entry name" value="FAD-dep_OxRdtase"/>
</dbReference>
<name>A0A3D9BRQ1_9RHOB</name>
<dbReference type="PANTHER" id="PTHR13847">
    <property type="entry name" value="SARCOSINE DEHYDROGENASE-RELATED"/>
    <property type="match status" value="1"/>
</dbReference>
<accession>A0A3D9BRQ1</accession>
<dbReference type="Proteomes" id="UP000257131">
    <property type="component" value="Unassembled WGS sequence"/>
</dbReference>
<sequence length="374" mass="38168">MTRTADVAVIGGGIAGASVAAELAGTAEVVLLEREARPGYHTTGRSAALYTCTYGPAGVRALSRASGPSFRGWTGPSGAPLLRPRGVLFLAREDQGDALAALEAEMAGALAPLDVAEAQARLPLLRAGYAAAALWDGEASDIDVDALHQRYLRALKAAGGAVMTDAEVGAVTRAGGVWRVETRGGTVEAPVLVNAAGAWADEIARMAGVRPVGLTPKRRTAALIDPPAGPADDGWPMVVDAEESFYVKPDAGKLLISPADATPSAPCDAQPEELDVAIAVDRVEQAFDLSVRRIAHKWAGLRSFVADGEPVAGYAPDAEGFFWLAGQGGYGIQTAPALGQLAAALVAGHAMPEGFAEAGVDPAGLAPDRPGLAA</sequence>
<organism evidence="3 4">
    <name type="scientific">Rhodosalinus sediminis</name>
    <dbReference type="NCBI Taxonomy" id="1940533"/>
    <lineage>
        <taxon>Bacteria</taxon>
        <taxon>Pseudomonadati</taxon>
        <taxon>Pseudomonadota</taxon>
        <taxon>Alphaproteobacteria</taxon>
        <taxon>Rhodobacterales</taxon>
        <taxon>Paracoccaceae</taxon>
        <taxon>Rhodosalinus</taxon>
    </lineage>
</organism>
<dbReference type="RefSeq" id="WP_115980185.1">
    <property type="nucleotide sequence ID" value="NZ_QOHR01000014.1"/>
</dbReference>
<dbReference type="GO" id="GO:0016491">
    <property type="term" value="F:oxidoreductase activity"/>
    <property type="evidence" value="ECO:0007669"/>
    <property type="project" value="UniProtKB-KW"/>
</dbReference>